<name>A0A8K0TU43_9PEZI</name>
<dbReference type="Proteomes" id="UP000813385">
    <property type="component" value="Unassembled WGS sequence"/>
</dbReference>
<reference evidence="2" key="1">
    <citation type="journal article" date="2021" name="Nat. Commun.">
        <title>Genetic determinants of endophytism in the Arabidopsis root mycobiome.</title>
        <authorList>
            <person name="Mesny F."/>
            <person name="Miyauchi S."/>
            <person name="Thiergart T."/>
            <person name="Pickel B."/>
            <person name="Atanasova L."/>
            <person name="Karlsson M."/>
            <person name="Huettel B."/>
            <person name="Barry K.W."/>
            <person name="Haridas S."/>
            <person name="Chen C."/>
            <person name="Bauer D."/>
            <person name="Andreopoulos W."/>
            <person name="Pangilinan J."/>
            <person name="LaButti K."/>
            <person name="Riley R."/>
            <person name="Lipzen A."/>
            <person name="Clum A."/>
            <person name="Drula E."/>
            <person name="Henrissat B."/>
            <person name="Kohler A."/>
            <person name="Grigoriev I.V."/>
            <person name="Martin F.M."/>
            <person name="Hacquard S."/>
        </authorList>
    </citation>
    <scope>NUCLEOTIDE SEQUENCE</scope>
    <source>
        <strain evidence="2">MPI-CAGE-AT-0016</strain>
    </source>
</reference>
<protein>
    <submittedName>
        <fullName evidence="2">Uncharacterized protein</fullName>
    </submittedName>
</protein>
<sequence>MNHDDMVNVMGTSHALRPQPVFDGQDERLAEGRREDNWCHRRPRDGMGKTALAVMCMEHVQADPHLHTRDAGQRCLLPGSFGVECFCSADSLTKRIAPRVVHASALSSRSALFAGRGKDILSGDGYVPGDDSSRLIPTPFIQVLKNEAIVDPEALGSVRAPRPPSRMPTTRRQVSISEMARSGRR</sequence>
<comment type="caution">
    <text evidence="2">The sequence shown here is derived from an EMBL/GenBank/DDBJ whole genome shotgun (WGS) entry which is preliminary data.</text>
</comment>
<organism evidence="2 3">
    <name type="scientific">Plectosphaerella cucumerina</name>
    <dbReference type="NCBI Taxonomy" id="40658"/>
    <lineage>
        <taxon>Eukaryota</taxon>
        <taxon>Fungi</taxon>
        <taxon>Dikarya</taxon>
        <taxon>Ascomycota</taxon>
        <taxon>Pezizomycotina</taxon>
        <taxon>Sordariomycetes</taxon>
        <taxon>Hypocreomycetidae</taxon>
        <taxon>Glomerellales</taxon>
        <taxon>Plectosphaerellaceae</taxon>
        <taxon>Plectosphaerella</taxon>
    </lineage>
</organism>
<proteinExistence type="predicted"/>
<evidence type="ECO:0000313" key="2">
    <source>
        <dbReference type="EMBL" id="KAH7377100.1"/>
    </source>
</evidence>
<feature type="region of interest" description="Disordered" evidence="1">
    <location>
        <begin position="156"/>
        <end position="185"/>
    </location>
</feature>
<dbReference type="EMBL" id="JAGPXD010000001">
    <property type="protein sequence ID" value="KAH7377100.1"/>
    <property type="molecule type" value="Genomic_DNA"/>
</dbReference>
<dbReference type="AlphaFoldDB" id="A0A8K0TU43"/>
<evidence type="ECO:0000313" key="3">
    <source>
        <dbReference type="Proteomes" id="UP000813385"/>
    </source>
</evidence>
<accession>A0A8K0TU43</accession>
<gene>
    <name evidence="2" type="ORF">B0T11DRAFT_27035</name>
</gene>
<evidence type="ECO:0000256" key="1">
    <source>
        <dbReference type="SAM" id="MobiDB-lite"/>
    </source>
</evidence>
<keyword evidence="3" id="KW-1185">Reference proteome</keyword>